<accession>A0A177VBD5</accession>
<evidence type="ECO:0000313" key="2">
    <source>
        <dbReference type="Proteomes" id="UP000077671"/>
    </source>
</evidence>
<organism evidence="1 2">
    <name type="scientific">Tilletia caries</name>
    <name type="common">wheat bunt fungus</name>
    <dbReference type="NCBI Taxonomy" id="13290"/>
    <lineage>
        <taxon>Eukaryota</taxon>
        <taxon>Fungi</taxon>
        <taxon>Dikarya</taxon>
        <taxon>Basidiomycota</taxon>
        <taxon>Ustilaginomycotina</taxon>
        <taxon>Exobasidiomycetes</taxon>
        <taxon>Tilletiales</taxon>
        <taxon>Tilletiaceae</taxon>
        <taxon>Tilletia</taxon>
    </lineage>
</organism>
<gene>
    <name evidence="1" type="ORF">A4X03_0g4160</name>
</gene>
<name>A0A177VBD5_9BASI</name>
<dbReference type="EMBL" id="LWDD02000538">
    <property type="protein sequence ID" value="KAE8259199.1"/>
    <property type="molecule type" value="Genomic_DNA"/>
</dbReference>
<evidence type="ECO:0000313" key="1">
    <source>
        <dbReference type="EMBL" id="KAE8259199.1"/>
    </source>
</evidence>
<comment type="caution">
    <text evidence="1">The sequence shown here is derived from an EMBL/GenBank/DDBJ whole genome shotgun (WGS) entry which is preliminary data.</text>
</comment>
<dbReference type="Proteomes" id="UP000077671">
    <property type="component" value="Unassembled WGS sequence"/>
</dbReference>
<reference evidence="1" key="2">
    <citation type="journal article" date="2019" name="IMA Fungus">
        <title>Genome sequencing and comparison of five Tilletia species to identify candidate genes for the detection of regulated species infecting wheat.</title>
        <authorList>
            <person name="Nguyen H.D.T."/>
            <person name="Sultana T."/>
            <person name="Kesanakurti P."/>
            <person name="Hambleton S."/>
        </authorList>
    </citation>
    <scope>NUCLEOTIDE SEQUENCE</scope>
    <source>
        <strain evidence="1">DAOMC 238032</strain>
    </source>
</reference>
<reference evidence="1" key="1">
    <citation type="submission" date="2016-04" db="EMBL/GenBank/DDBJ databases">
        <authorList>
            <person name="Nguyen H.D."/>
            <person name="Kesanakurti P."/>
            <person name="Cullis J."/>
            <person name="Levesque C.A."/>
            <person name="Hambleton S."/>
        </authorList>
    </citation>
    <scope>NUCLEOTIDE SEQUENCE</scope>
    <source>
        <strain evidence="1">DAOMC 238032</strain>
    </source>
</reference>
<dbReference type="AlphaFoldDB" id="A0A177VBD5"/>
<proteinExistence type="predicted"/>
<sequence length="94" mass="9653">MKVSIFNILPFATIALLAFAESSMADVGLGGDGTTPGGGSEGSLANCDMSCLNSALFYKNKCVRAKCPKAISCDVCDRVFTGALNACKAKFCSG</sequence>
<protein>
    <submittedName>
        <fullName evidence="1">Uncharacterized protein</fullName>
    </submittedName>
</protein>